<keyword evidence="3" id="KW-0813">Transport</keyword>
<protein>
    <recommendedName>
        <fullName evidence="12">Alternative oxidase</fullName>
        <ecNumber evidence="12">1.-.-.-</ecNumber>
    </recommendedName>
</protein>
<keyword evidence="9 12" id="KW-0560">Oxidoreductase</keyword>
<gene>
    <name evidence="14" type="primary">AOX2</name>
    <name evidence="14" type="ORF">HK105_206609</name>
</gene>
<evidence type="ECO:0000256" key="1">
    <source>
        <dbReference type="ARBA" id="ARBA00004370"/>
    </source>
</evidence>
<keyword evidence="7 12" id="KW-0249">Electron transport</keyword>
<dbReference type="PANTHER" id="PTHR31803">
    <property type="entry name" value="ALTERNATIVE OXIDASE"/>
    <property type="match status" value="1"/>
</dbReference>
<dbReference type="Proteomes" id="UP001527925">
    <property type="component" value="Unassembled WGS sequence"/>
</dbReference>
<feature type="transmembrane region" description="Helical" evidence="13">
    <location>
        <begin position="124"/>
        <end position="144"/>
    </location>
</feature>
<evidence type="ECO:0000256" key="5">
    <source>
        <dbReference type="ARBA" id="ARBA00022692"/>
    </source>
</evidence>
<feature type="transmembrane region" description="Helical" evidence="13">
    <location>
        <begin position="58"/>
        <end position="79"/>
    </location>
</feature>
<comment type="caution">
    <text evidence="14">The sequence shown here is derived from an EMBL/GenBank/DDBJ whole genome shotgun (WGS) entry which is preliminary data.</text>
</comment>
<dbReference type="InterPro" id="IPR002680">
    <property type="entry name" value="AOX"/>
</dbReference>
<keyword evidence="8 13" id="KW-1133">Transmembrane helix</keyword>
<evidence type="ECO:0000256" key="9">
    <source>
        <dbReference type="ARBA" id="ARBA00023002"/>
    </source>
</evidence>
<dbReference type="InterPro" id="IPR038659">
    <property type="entry name" value="AOX_sf"/>
</dbReference>
<accession>A0ABR4N2Y1</accession>
<evidence type="ECO:0000256" key="7">
    <source>
        <dbReference type="ARBA" id="ARBA00022982"/>
    </source>
</evidence>
<evidence type="ECO:0000256" key="13">
    <source>
        <dbReference type="SAM" id="Phobius"/>
    </source>
</evidence>
<evidence type="ECO:0000313" key="15">
    <source>
        <dbReference type="Proteomes" id="UP001527925"/>
    </source>
</evidence>
<organism evidence="14 15">
    <name type="scientific">Polyrhizophydium stewartii</name>
    <dbReference type="NCBI Taxonomy" id="2732419"/>
    <lineage>
        <taxon>Eukaryota</taxon>
        <taxon>Fungi</taxon>
        <taxon>Fungi incertae sedis</taxon>
        <taxon>Chytridiomycota</taxon>
        <taxon>Chytridiomycota incertae sedis</taxon>
        <taxon>Chytridiomycetes</taxon>
        <taxon>Rhizophydiales</taxon>
        <taxon>Rhizophydiales incertae sedis</taxon>
        <taxon>Polyrhizophydium</taxon>
    </lineage>
</organism>
<dbReference type="PANTHER" id="PTHR31803:SF3">
    <property type="entry name" value="ALTERNATIVE OXIDASE"/>
    <property type="match status" value="1"/>
</dbReference>
<name>A0ABR4N2Y1_9FUNG</name>
<evidence type="ECO:0000256" key="3">
    <source>
        <dbReference type="ARBA" id="ARBA00022448"/>
    </source>
</evidence>
<keyword evidence="11 12" id="KW-0472">Membrane</keyword>
<evidence type="ECO:0000256" key="2">
    <source>
        <dbReference type="ARBA" id="ARBA00008388"/>
    </source>
</evidence>
<comment type="similarity">
    <text evidence="2 12">Belongs to the alternative oxidase family.</text>
</comment>
<dbReference type="CDD" id="cd01053">
    <property type="entry name" value="AOX"/>
    <property type="match status" value="1"/>
</dbReference>
<proteinExistence type="inferred from homology"/>
<dbReference type="EMBL" id="JADGIZ020000040">
    <property type="protein sequence ID" value="KAL2913875.1"/>
    <property type="molecule type" value="Genomic_DNA"/>
</dbReference>
<evidence type="ECO:0000256" key="10">
    <source>
        <dbReference type="ARBA" id="ARBA00023004"/>
    </source>
</evidence>
<sequence>MPVRSEFARDEPLDTASLEKIDVGPGVHRVPTGASDWAAYRIVRFLRFFADLFFNKRYGHRAVVLETVAAVPGMVAGMLRHLTSLRLMRHDGGWIAHLLHEAENERMHLMTWMKVCNPNIFERALVVAVQGVFFNVYFAAYIFFPKTAHRLVGYLEEEAVISYTHFLNEIDAGRIANGPAPQIAKDYWHLAEPATLRDVVLAVRADEANHRDMNHHFADRIVVRQEDLRLPVTPDSLKPIVRFKKLDIKQ</sequence>
<keyword evidence="10 12" id="KW-0408">Iron</keyword>
<evidence type="ECO:0000256" key="11">
    <source>
        <dbReference type="ARBA" id="ARBA00023136"/>
    </source>
</evidence>
<reference evidence="14 15" key="1">
    <citation type="submission" date="2023-09" db="EMBL/GenBank/DDBJ databases">
        <title>Pangenome analysis of Batrachochytrium dendrobatidis and related Chytrids.</title>
        <authorList>
            <person name="Yacoub M.N."/>
            <person name="Stajich J.E."/>
            <person name="James T.Y."/>
        </authorList>
    </citation>
    <scope>NUCLEOTIDE SEQUENCE [LARGE SCALE GENOMIC DNA]</scope>
    <source>
        <strain evidence="14 15">JEL0888</strain>
    </source>
</reference>
<dbReference type="EC" id="1.-.-.-" evidence="12"/>
<keyword evidence="6 12" id="KW-0479">Metal-binding</keyword>
<evidence type="ECO:0000256" key="6">
    <source>
        <dbReference type="ARBA" id="ARBA00022723"/>
    </source>
</evidence>
<keyword evidence="5 12" id="KW-0812">Transmembrane</keyword>
<evidence type="ECO:0000256" key="8">
    <source>
        <dbReference type="ARBA" id="ARBA00022989"/>
    </source>
</evidence>
<keyword evidence="15" id="KW-1185">Reference proteome</keyword>
<dbReference type="Pfam" id="PF01786">
    <property type="entry name" value="AOX"/>
    <property type="match status" value="1"/>
</dbReference>
<evidence type="ECO:0000256" key="4">
    <source>
        <dbReference type="ARBA" id="ARBA00022660"/>
    </source>
</evidence>
<keyword evidence="4 12" id="KW-0679">Respiratory chain</keyword>
<evidence type="ECO:0000256" key="12">
    <source>
        <dbReference type="RuleBase" id="RU003779"/>
    </source>
</evidence>
<comment type="cofactor">
    <cofactor evidence="12">
        <name>Fe cation</name>
        <dbReference type="ChEBI" id="CHEBI:24875"/>
    </cofactor>
    <text evidence="12">Binds 2 iron ions per subunit.</text>
</comment>
<dbReference type="Gene3D" id="1.20.1260.140">
    <property type="entry name" value="Alternative oxidase"/>
    <property type="match status" value="1"/>
</dbReference>
<comment type="subcellular location">
    <subcellularLocation>
        <location evidence="1">Membrane</location>
    </subcellularLocation>
</comment>
<evidence type="ECO:0000313" key="14">
    <source>
        <dbReference type="EMBL" id="KAL2913875.1"/>
    </source>
</evidence>